<dbReference type="Gene3D" id="3.90.640.10">
    <property type="entry name" value="Actin, Chain A, domain 4"/>
    <property type="match status" value="1"/>
</dbReference>
<evidence type="ECO:0000256" key="2">
    <source>
        <dbReference type="ARBA" id="ARBA00022840"/>
    </source>
</evidence>
<organism evidence="4 5">
    <name type="scientific">Nostoc spongiaeforme FACHB-130</name>
    <dbReference type="NCBI Taxonomy" id="1357510"/>
    <lineage>
        <taxon>Bacteria</taxon>
        <taxon>Bacillati</taxon>
        <taxon>Cyanobacteriota</taxon>
        <taxon>Cyanophyceae</taxon>
        <taxon>Nostocales</taxon>
        <taxon>Nostocaceae</taxon>
        <taxon>Nostoc</taxon>
    </lineage>
</organism>
<dbReference type="InterPro" id="IPR013126">
    <property type="entry name" value="Hsp_70_fam"/>
</dbReference>
<evidence type="ECO:0000313" key="5">
    <source>
        <dbReference type="Proteomes" id="UP000603457"/>
    </source>
</evidence>
<keyword evidence="2" id="KW-0067">ATP-binding</keyword>
<dbReference type="InterPro" id="IPR043129">
    <property type="entry name" value="ATPase_NBD"/>
</dbReference>
<dbReference type="Proteomes" id="UP000603457">
    <property type="component" value="Unassembled WGS sequence"/>
</dbReference>
<dbReference type="Pfam" id="PF00012">
    <property type="entry name" value="HSP70"/>
    <property type="match status" value="1"/>
</dbReference>
<protein>
    <submittedName>
        <fullName evidence="4">Hsp70 family protein</fullName>
    </submittedName>
</protein>
<keyword evidence="5" id="KW-1185">Reference proteome</keyword>
<comment type="caution">
    <text evidence="4">The sequence shown here is derived from an EMBL/GenBank/DDBJ whole genome shotgun (WGS) entry which is preliminary data.</text>
</comment>
<accession>A0ABR8G4J0</accession>
<keyword evidence="3" id="KW-0143">Chaperone</keyword>
<reference evidence="4 5" key="1">
    <citation type="journal article" date="2020" name="ISME J.">
        <title>Comparative genomics reveals insights into cyanobacterial evolution and habitat adaptation.</title>
        <authorList>
            <person name="Chen M.Y."/>
            <person name="Teng W.K."/>
            <person name="Zhao L."/>
            <person name="Hu C.X."/>
            <person name="Zhou Y.K."/>
            <person name="Han B.P."/>
            <person name="Song L.R."/>
            <person name="Shu W.S."/>
        </authorList>
    </citation>
    <scope>NUCLEOTIDE SEQUENCE [LARGE SCALE GENOMIC DNA]</scope>
    <source>
        <strain evidence="4 5">FACHB-130</strain>
    </source>
</reference>
<evidence type="ECO:0000256" key="1">
    <source>
        <dbReference type="ARBA" id="ARBA00022741"/>
    </source>
</evidence>
<keyword evidence="1" id="KW-0547">Nucleotide-binding</keyword>
<evidence type="ECO:0000256" key="3">
    <source>
        <dbReference type="ARBA" id="ARBA00023186"/>
    </source>
</evidence>
<dbReference type="RefSeq" id="WP_190970871.1">
    <property type="nucleotide sequence ID" value="NZ_JACJTB010000062.1"/>
</dbReference>
<dbReference type="PANTHER" id="PTHR19375">
    <property type="entry name" value="HEAT SHOCK PROTEIN 70KDA"/>
    <property type="match status" value="1"/>
</dbReference>
<dbReference type="Gene3D" id="3.30.420.40">
    <property type="match status" value="2"/>
</dbReference>
<proteinExistence type="predicted"/>
<dbReference type="SUPFAM" id="SSF53067">
    <property type="entry name" value="Actin-like ATPase domain"/>
    <property type="match status" value="2"/>
</dbReference>
<evidence type="ECO:0000313" key="4">
    <source>
        <dbReference type="EMBL" id="MBD2598185.1"/>
    </source>
</evidence>
<name>A0ABR8G4J0_9NOSO</name>
<sequence length="492" mass="56032">MVGFGIDFGTTNSVAAAFNGREVTSFVDEKNLPHPSVIWYQGDSQPIVGRKAKDQIRDFENTPGNKFIRSIKSQIQKEEEFEIFGKPKYTWQVASEIFRFLKEDAEKRYRNFQAIKEAVITVPLYFNGRQRRAIRKAAEMAGITIKTFIHEPFAAVVGYLLADSNRWDNLKQKRENILVFDWGGGTLDITLVKLDSGCLYEVSTAGANGKSGDYFDELLINYVIDTFQKEKGISSEGFRIEPGIESLLLHEVEFCKIDLSLKQNSSIELFDFYSDNQKSYNLFQDINRSQFESLIQLQIQDAMGFVDKILHDARLQPSQINQVLLIGGTSRIPLLINEMHKTFGLTKVIELPNADTVIAEGAAIISYYNWQPYLVQPIDIQLADQSHYTVFDSGTILKPDTAKKEVVFFCTDNREGEGRLIITTNLDNREHQVKEIINVPISKVLQSIYKERIVADFRIDKDVILRVSAKGSVKDKPVYTDIHDLCYGLRFA</sequence>
<dbReference type="PRINTS" id="PR00301">
    <property type="entry name" value="HEATSHOCK70"/>
</dbReference>
<dbReference type="EMBL" id="JACJTB010000062">
    <property type="protein sequence ID" value="MBD2598185.1"/>
    <property type="molecule type" value="Genomic_DNA"/>
</dbReference>
<gene>
    <name evidence="4" type="ORF">H6G74_28240</name>
</gene>